<protein>
    <submittedName>
        <fullName evidence="1">Uncharacterized protein</fullName>
    </submittedName>
</protein>
<accession>A0AAU8LRX7</accession>
<gene>
    <name evidence="1" type="ORF">Q3M24_18505</name>
</gene>
<reference evidence="1" key="1">
    <citation type="journal article" date="2024" name="Syst. Appl. Microbiol.">
        <title>First single-strain enrichments of Electrothrix cable bacteria, description of E. aestuarii sp. nov. and E. rattekaaiensis sp. nov., and proposal of a cable bacteria taxonomy following the rules of the SeqCode.</title>
        <authorList>
            <person name="Plum-Jensen L.E."/>
            <person name="Schramm A."/>
            <person name="Marshall I.P.G."/>
        </authorList>
    </citation>
    <scope>NUCLEOTIDE SEQUENCE</scope>
    <source>
        <strain evidence="1">Rat1</strain>
    </source>
</reference>
<name>A0AAU8LRX7_9BACT</name>
<sequence length="158" mass="17567">MVSKIMKYLTFIWVFFIVGQVFADCPVVSDQAENLITAHTNNVRGGEYCKYRDIVKTKNIEIILYSIEGACYKDTITPKGACGNHFTRYMTGIVNGKEIAPITVGGKGIFYTKNLEINGENIIISGLSYLSTDPMCCPSKKDSHTYIIDSGSFKEVKP</sequence>
<reference evidence="1" key="2">
    <citation type="submission" date="2024-06" db="EMBL/GenBank/DDBJ databases">
        <authorList>
            <person name="Plum-Jensen L.E."/>
            <person name="Schramm A."/>
            <person name="Marshall I.P.G."/>
        </authorList>
    </citation>
    <scope>NUCLEOTIDE SEQUENCE</scope>
    <source>
        <strain evidence="1">Rat1</strain>
    </source>
</reference>
<organism evidence="1">
    <name type="scientific">Candidatus Electrothrix aestuarii</name>
    <dbReference type="NCBI Taxonomy" id="3062594"/>
    <lineage>
        <taxon>Bacteria</taxon>
        <taxon>Pseudomonadati</taxon>
        <taxon>Thermodesulfobacteriota</taxon>
        <taxon>Desulfobulbia</taxon>
        <taxon>Desulfobulbales</taxon>
        <taxon>Desulfobulbaceae</taxon>
        <taxon>Candidatus Electrothrix</taxon>
    </lineage>
</organism>
<dbReference type="AlphaFoldDB" id="A0AAU8LRX7"/>
<proteinExistence type="predicted"/>
<dbReference type="EMBL" id="CP159373">
    <property type="protein sequence ID" value="XCN72273.1"/>
    <property type="molecule type" value="Genomic_DNA"/>
</dbReference>
<dbReference type="KEGG" id="eaj:Q3M24_18505"/>
<evidence type="ECO:0000313" key="1">
    <source>
        <dbReference type="EMBL" id="XCN72273.1"/>
    </source>
</evidence>